<reference evidence="1 2" key="2">
    <citation type="journal article" date="2013" name="Genome Biol. Evol.">
        <title>Genome sequencing of Giardia lamblia genotypes A2 and B isolates (DH and GS) and comparative analysis with the genomes of genotypes A1 and E (WB and Pig).</title>
        <authorList>
            <person name="Adam R.D."/>
            <person name="Dahlstrom E.W."/>
            <person name="Martens C.A."/>
            <person name="Bruno D.P."/>
            <person name="Barbian K.D."/>
            <person name="Ricklefs S.M."/>
            <person name="Hernandez M.M."/>
            <person name="Narla N.P."/>
            <person name="Patel R.B."/>
            <person name="Porcella S.F."/>
            <person name="Nash T.E."/>
        </authorList>
    </citation>
    <scope>NUCLEOTIDE SEQUENCE [LARGE SCALE GENOMIC DNA]</scope>
    <source>
        <strain evidence="1 2">GS</strain>
    </source>
</reference>
<sequence>VIANDICCALMLCKANNSQISSRINGKASFSTSIDSLFSYEGRSRMEPFPHEALHVIP</sequence>
<protein>
    <submittedName>
        <fullName evidence="1">Kinesin-like protein C</fullName>
    </submittedName>
</protein>
<dbReference type="AlphaFoldDB" id="V6U2F3"/>
<accession>V6U2F3</accession>
<evidence type="ECO:0000313" key="2">
    <source>
        <dbReference type="Proteomes" id="UP000018040"/>
    </source>
</evidence>
<dbReference type="Proteomes" id="UP000018040">
    <property type="component" value="Unassembled WGS sequence"/>
</dbReference>
<feature type="non-terminal residue" evidence="1">
    <location>
        <position position="1"/>
    </location>
</feature>
<comment type="caution">
    <text evidence="1">The sequence shown here is derived from an EMBL/GenBank/DDBJ whole genome shotgun (WGS) entry which is preliminary data.</text>
</comment>
<evidence type="ECO:0000313" key="1">
    <source>
        <dbReference type="EMBL" id="ESU45044.1"/>
    </source>
</evidence>
<name>V6U2F3_GIAIN</name>
<organism evidence="1 2">
    <name type="scientific">Giardia intestinalis</name>
    <name type="common">Giardia lamblia</name>
    <dbReference type="NCBI Taxonomy" id="5741"/>
    <lineage>
        <taxon>Eukaryota</taxon>
        <taxon>Metamonada</taxon>
        <taxon>Diplomonadida</taxon>
        <taxon>Hexamitidae</taxon>
        <taxon>Giardiinae</taxon>
        <taxon>Giardia</taxon>
    </lineage>
</organism>
<dbReference type="EMBL" id="AHHH01000011">
    <property type="protein sequence ID" value="ESU45044.1"/>
    <property type="molecule type" value="Genomic_DNA"/>
</dbReference>
<proteinExistence type="predicted"/>
<dbReference type="VEuPathDB" id="GiardiaDB:QR46_3176"/>
<gene>
    <name evidence="1" type="ORF">GSB_150769</name>
</gene>
<reference evidence="2" key="1">
    <citation type="submission" date="2012-02" db="EMBL/GenBank/DDBJ databases">
        <title>Genome sequencing of Giardia lamblia Genotypes A2 and B isolates (DH and GS) and comparative analysis with the genomes of Genotypes A1 and E (WB and Pig).</title>
        <authorList>
            <person name="Adam R."/>
            <person name="Dahlstrom E."/>
            <person name="Martens C."/>
            <person name="Bruno D."/>
            <person name="Barbian K."/>
            <person name="Porcella S.F."/>
            <person name="Nash T."/>
        </authorList>
    </citation>
    <scope>NUCLEOTIDE SEQUENCE</scope>
    <source>
        <strain evidence="2">GS</strain>
    </source>
</reference>